<dbReference type="SUPFAM" id="SSF50998">
    <property type="entry name" value="Quinoprotein alcohol dehydrogenase-like"/>
    <property type="match status" value="1"/>
</dbReference>
<reference evidence="4" key="1">
    <citation type="submission" date="2019-10" db="EMBL/GenBank/DDBJ databases">
        <title>Draft genome sequence of Panacibacter sp. KCS-6.</title>
        <authorList>
            <person name="Yim K.J."/>
        </authorList>
    </citation>
    <scope>NUCLEOTIDE SEQUENCE</scope>
    <source>
        <strain evidence="4">KCS-6</strain>
    </source>
</reference>
<sequence>MKKGFCIILICLAFSTSVFAQIGNIVIPDGHAVGVEKMLLSPDGKYLYTANNQKIIMWDVKAHMQLYSFGLAVDMSVTAALSSFILSNDGNYVAATGAFGIKCFSTVTGKPVLELDRLHYSATFSADSKKIYFTGEMQDPQTYSRLEGILAADLLSADRKPIFICPPASSCNYNQFSALKNGLVMLKHQTGWQIADLDAQKIIFTAEVDTKTTLFGDEREKSFSPVPNTGLITATEQKKGELYAQLIFYDALSGKKIFSKQVGSNWTIQPGMPGGNILLNAGSYTEDLELIDIKTGGTVKKFKKSILGLLEGEELTAGVVNAKGKTIFFNSNGNVKELDVQSMKTATNYKREIAGFPISINYEHNEQNQQLRMVTDYSNYVSIDLNRMVVEKNLLISNPNEANLEINFSNSGDTITVNDYGKAYFLNTKNGKKTPISPALFGDAPFESKPRPNLFFGKEGKYAYAIKNMNQNGGDAQTVYQINLATNLSKKIAAFQHNLEIDIQQDLIAGYDKTTTGFVLKCWQLSTGKQIFNKIIPLKGEEPKLLAARFFEDQKKIAVLGMRYLQVYNVADGMLLRSTDEVLLSLENDFVINHNATLITEVNSTGEMSFEDTMLTPRQTIQAHDGGINKLYYSGNDDLIYTAGGDNTIKIFRTATGKLIGTLYIFKDSKDYVFIDPTGRFDGTPEGIKKLYYVKDRKVVTLDKIYEKFYTPNLYQRLLNGEIFDPINIIIKGTPKVKINYAEATRNLEVEEDVPTFLNKTGYADIVVTATSEDDAIDEIRLFHNGKIVTLTTRNLIVADNEGGSQTKKYQLALLPGNNSVRAVALNTQRTESNTDEIVVNYSQPTDNAPVVKPVSNTGTVATINKNATLYLIVVGINEYQNKSLSLNYAMADAAAFKEELEKDVKTVIGSTKTYFVTNNTADKTGITNAFKQVQQEAKAQDVFIFYYAGHGVISKDKEFYLVPTDVSDLKNVQTELEQKGIASKLLQQYAIDIQAQKQLFILDACQSAGAFEKLLANDGDQQKSLAVVARSTGTHWMAASGAQQFANEFASLGHGVFTYVLLQALKGEAASNKMITVNGLKTFLQVQVPLLMKKYNGAAQYPASYGLGNDFPVELIK</sequence>
<dbReference type="Pfam" id="PF00656">
    <property type="entry name" value="Peptidase_C14"/>
    <property type="match status" value="1"/>
</dbReference>
<dbReference type="GO" id="GO:0004197">
    <property type="term" value="F:cysteine-type endopeptidase activity"/>
    <property type="evidence" value="ECO:0007669"/>
    <property type="project" value="InterPro"/>
</dbReference>
<dbReference type="SUPFAM" id="SSF52129">
    <property type="entry name" value="Caspase-like"/>
    <property type="match status" value="1"/>
</dbReference>
<dbReference type="InterPro" id="IPR011044">
    <property type="entry name" value="Quino_amine_DH_bsu"/>
</dbReference>
<dbReference type="InterPro" id="IPR011047">
    <property type="entry name" value="Quinoprotein_ADH-like_sf"/>
</dbReference>
<dbReference type="Proteomes" id="UP000598971">
    <property type="component" value="Unassembled WGS sequence"/>
</dbReference>
<feature type="repeat" description="WD" evidence="1">
    <location>
        <begin position="621"/>
        <end position="662"/>
    </location>
</feature>
<name>A0A8J8FF45_9BACT</name>
<dbReference type="SUPFAM" id="SSF50969">
    <property type="entry name" value="YVTN repeat-like/Quinoprotein amine dehydrogenase"/>
    <property type="match status" value="1"/>
</dbReference>
<dbReference type="RefSeq" id="WP_171605897.1">
    <property type="nucleotide sequence ID" value="NZ_WHPF01000001.1"/>
</dbReference>
<gene>
    <name evidence="4" type="ORF">GD597_00820</name>
</gene>
<dbReference type="AlphaFoldDB" id="A0A8J8FF45"/>
<dbReference type="Pfam" id="PF00400">
    <property type="entry name" value="WD40"/>
    <property type="match status" value="2"/>
</dbReference>
<dbReference type="InterPro" id="IPR011600">
    <property type="entry name" value="Pept_C14_caspase"/>
</dbReference>
<dbReference type="EMBL" id="WHPF01000001">
    <property type="protein sequence ID" value="NNV53979.1"/>
    <property type="molecule type" value="Genomic_DNA"/>
</dbReference>
<dbReference type="PROSITE" id="PS50082">
    <property type="entry name" value="WD_REPEATS_2"/>
    <property type="match status" value="1"/>
</dbReference>
<dbReference type="InterPro" id="IPR001680">
    <property type="entry name" value="WD40_rpt"/>
</dbReference>
<keyword evidence="2" id="KW-0732">Signal</keyword>
<evidence type="ECO:0000256" key="2">
    <source>
        <dbReference type="SAM" id="SignalP"/>
    </source>
</evidence>
<dbReference type="GO" id="GO:0006508">
    <property type="term" value="P:proteolysis"/>
    <property type="evidence" value="ECO:0007669"/>
    <property type="project" value="InterPro"/>
</dbReference>
<keyword evidence="1" id="KW-0853">WD repeat</keyword>
<evidence type="ECO:0000313" key="5">
    <source>
        <dbReference type="Proteomes" id="UP000598971"/>
    </source>
</evidence>
<keyword evidence="5" id="KW-1185">Reference proteome</keyword>
<dbReference type="InterPro" id="IPR029030">
    <property type="entry name" value="Caspase-like_dom_sf"/>
</dbReference>
<evidence type="ECO:0000313" key="4">
    <source>
        <dbReference type="EMBL" id="NNV53979.1"/>
    </source>
</evidence>
<organism evidence="4 5">
    <name type="scientific">Limnovirga soli</name>
    <dbReference type="NCBI Taxonomy" id="2656915"/>
    <lineage>
        <taxon>Bacteria</taxon>
        <taxon>Pseudomonadati</taxon>
        <taxon>Bacteroidota</taxon>
        <taxon>Chitinophagia</taxon>
        <taxon>Chitinophagales</taxon>
        <taxon>Chitinophagaceae</taxon>
        <taxon>Limnovirga</taxon>
    </lineage>
</organism>
<evidence type="ECO:0000259" key="3">
    <source>
        <dbReference type="Pfam" id="PF00656"/>
    </source>
</evidence>
<dbReference type="InterPro" id="IPR015943">
    <property type="entry name" value="WD40/YVTN_repeat-like_dom_sf"/>
</dbReference>
<comment type="caution">
    <text evidence="4">The sequence shown here is derived from an EMBL/GenBank/DDBJ whole genome shotgun (WGS) entry which is preliminary data.</text>
</comment>
<evidence type="ECO:0000256" key="1">
    <source>
        <dbReference type="PROSITE-ProRule" id="PRU00221"/>
    </source>
</evidence>
<dbReference type="Gene3D" id="3.40.50.1460">
    <property type="match status" value="1"/>
</dbReference>
<dbReference type="SMART" id="SM00320">
    <property type="entry name" value="WD40"/>
    <property type="match status" value="2"/>
</dbReference>
<proteinExistence type="predicted"/>
<dbReference type="Gene3D" id="2.130.10.10">
    <property type="entry name" value="YVTN repeat-like/Quinoprotein amine dehydrogenase"/>
    <property type="match status" value="2"/>
</dbReference>
<feature type="chain" id="PRO_5035273582" description="Peptidase C14 caspase domain-containing protein" evidence="2">
    <location>
        <begin position="21"/>
        <end position="1118"/>
    </location>
</feature>
<accession>A0A8J8FF45</accession>
<feature type="domain" description="Peptidase C14 caspase" evidence="3">
    <location>
        <begin position="873"/>
        <end position="1077"/>
    </location>
</feature>
<feature type="signal peptide" evidence="2">
    <location>
        <begin position="1"/>
        <end position="20"/>
    </location>
</feature>
<protein>
    <recommendedName>
        <fullName evidence="3">Peptidase C14 caspase domain-containing protein</fullName>
    </recommendedName>
</protein>